<dbReference type="AlphaFoldDB" id="A0A1E2SKH8"/>
<dbReference type="SUPFAM" id="SSF51905">
    <property type="entry name" value="FAD/NAD(P)-binding domain"/>
    <property type="match status" value="1"/>
</dbReference>
<dbReference type="PANTHER" id="PTHR42949:SF3">
    <property type="entry name" value="ANAEROBIC GLYCEROL-3-PHOSPHATE DEHYDROGENASE SUBUNIT B"/>
    <property type="match status" value="1"/>
</dbReference>
<proteinExistence type="predicted"/>
<dbReference type="InterPro" id="IPR051691">
    <property type="entry name" value="Metab_Enz_Cyan_OpOx_G3PDH"/>
</dbReference>
<dbReference type="PRINTS" id="PR00368">
    <property type="entry name" value="FADPNR"/>
</dbReference>
<dbReference type="InterPro" id="IPR023753">
    <property type="entry name" value="FAD/NAD-binding_dom"/>
</dbReference>
<reference evidence="4 5" key="1">
    <citation type="submission" date="2015-11" db="EMBL/GenBank/DDBJ databases">
        <authorList>
            <person name="Zhang Y."/>
            <person name="Guo Z."/>
        </authorList>
    </citation>
    <scope>NUCLEOTIDE SEQUENCE [LARGE SCALE GENOMIC DNA]</scope>
    <source>
        <strain evidence="5">gdw1</strain>
    </source>
</reference>
<dbReference type="RefSeq" id="WP_011185885.1">
    <property type="nucleotide sequence ID" value="NZ_LNZG01000012.1"/>
</dbReference>
<comment type="caution">
    <text evidence="4">The sequence shown here is derived from an EMBL/GenBank/DDBJ whole genome shotgun (WGS) entry which is preliminary data.</text>
</comment>
<name>A0A1E2SKH8_LEIXY</name>
<dbReference type="EMBL" id="LNZG01000012">
    <property type="protein sequence ID" value="ODA90375.1"/>
    <property type="molecule type" value="Genomic_DNA"/>
</dbReference>
<evidence type="ECO:0000313" key="5">
    <source>
        <dbReference type="Proteomes" id="UP000094426"/>
    </source>
</evidence>
<dbReference type="Pfam" id="PF04324">
    <property type="entry name" value="Fer2_BFD"/>
    <property type="match status" value="1"/>
</dbReference>
<dbReference type="CDD" id="cd19946">
    <property type="entry name" value="GlpA-like_Fer2_BFD-like"/>
    <property type="match status" value="1"/>
</dbReference>
<dbReference type="InterPro" id="IPR036188">
    <property type="entry name" value="FAD/NAD-bd_sf"/>
</dbReference>
<dbReference type="InterPro" id="IPR007419">
    <property type="entry name" value="BFD-like_2Fe2S-bd_dom"/>
</dbReference>
<keyword evidence="1" id="KW-0560">Oxidoreductase</keyword>
<dbReference type="InterPro" id="IPR017224">
    <property type="entry name" value="Opine_Oxase_asu/HCN_bsu"/>
</dbReference>
<feature type="domain" description="FAD/NAD(P)-binding" evidence="3">
    <location>
        <begin position="13"/>
        <end position="327"/>
    </location>
</feature>
<accession>A0A1E2SKH8</accession>
<dbReference type="Pfam" id="PF07992">
    <property type="entry name" value="Pyr_redox_2"/>
    <property type="match status" value="1"/>
</dbReference>
<gene>
    <name evidence="4" type="ORF">ATY41_01690</name>
</gene>
<dbReference type="Gene3D" id="1.10.10.1100">
    <property type="entry name" value="BFD-like [2Fe-2S]-binding domain"/>
    <property type="match status" value="1"/>
</dbReference>
<evidence type="ECO:0000256" key="1">
    <source>
        <dbReference type="ARBA" id="ARBA00023002"/>
    </source>
</evidence>
<organism evidence="4 5">
    <name type="scientific">Leifsonia xyli subsp. xyli</name>
    <dbReference type="NCBI Taxonomy" id="59736"/>
    <lineage>
        <taxon>Bacteria</taxon>
        <taxon>Bacillati</taxon>
        <taxon>Actinomycetota</taxon>
        <taxon>Actinomycetes</taxon>
        <taxon>Micrococcales</taxon>
        <taxon>Microbacteriaceae</taxon>
        <taxon>Leifsonia</taxon>
    </lineage>
</organism>
<dbReference type="Proteomes" id="UP000094426">
    <property type="component" value="Unassembled WGS sequence"/>
</dbReference>
<dbReference type="GO" id="GO:0016491">
    <property type="term" value="F:oxidoreductase activity"/>
    <property type="evidence" value="ECO:0007669"/>
    <property type="project" value="UniProtKB-KW"/>
</dbReference>
<dbReference type="OrthoDB" id="9801699at2"/>
<evidence type="ECO:0000259" key="3">
    <source>
        <dbReference type="Pfam" id="PF07992"/>
    </source>
</evidence>
<dbReference type="PANTHER" id="PTHR42949">
    <property type="entry name" value="ANAEROBIC GLYCEROL-3-PHOSPHATE DEHYDROGENASE SUBUNIT B"/>
    <property type="match status" value="1"/>
</dbReference>
<dbReference type="InterPro" id="IPR041854">
    <property type="entry name" value="BFD-like_2Fe2S-bd_dom_sf"/>
</dbReference>
<dbReference type="PRINTS" id="PR00469">
    <property type="entry name" value="PNDRDTASEII"/>
</dbReference>
<evidence type="ECO:0000259" key="2">
    <source>
        <dbReference type="Pfam" id="PF04324"/>
    </source>
</evidence>
<sequence length="484" mass="50522">MPEDADRHEGTLDLALVGAGPAGMAAALAAADAGLSVVVLDEQPRAGGQIFRQAPREFPNAPLTPTAGYGCAPELIARFERHERLDRRFSSTVLGVLRDRDENGMRLTLAVDGPGASVVAARRILLATGTYDLPVAFPGWTLPGVMTAGAVQSLLKSQKIRAGDELVLAGAHPLLLIVADQLVAAGGRVAEVAFARGLPTPAEMAGALGAVPGHLGMLVETGAIVARLLARGVRISTRTIVTRACGSDALTSVELTRVDAHWRPAGSPRVCAADTLVLGYGFSPSTELARQAGCELDWDSPRGGWVVRHDERMATTAEGIFVAGEPTGVAGADQSRAEGTLAGLAVAQELRPASALGDALARATRQVEAASRFSTVVQRVFEPDRAGLARLAEPETTVCRCELVTRGRLTDALQANPFLSTANAAKLECRSGMGPCQGRYCEGTVAAIVAAERDQPIRESGRFAAQFPIKPVPLTVLETLDGDG</sequence>
<feature type="domain" description="BFD-like [2Fe-2S]-binding" evidence="2">
    <location>
        <begin position="398"/>
        <end position="450"/>
    </location>
</feature>
<evidence type="ECO:0000313" key="4">
    <source>
        <dbReference type="EMBL" id="ODA90375.1"/>
    </source>
</evidence>
<protein>
    <submittedName>
        <fullName evidence="4">Opine oxidase subunit A</fullName>
    </submittedName>
</protein>
<dbReference type="OMA" id="GWCQGRM"/>
<dbReference type="Gene3D" id="3.50.50.60">
    <property type="entry name" value="FAD/NAD(P)-binding domain"/>
    <property type="match status" value="2"/>
</dbReference>
<dbReference type="PIRSF" id="PIRSF037495">
    <property type="entry name" value="Opine_OX_OoxA/HcnB"/>
    <property type="match status" value="1"/>
</dbReference>